<protein>
    <submittedName>
        <fullName evidence="2">Uncharacterized protein</fullName>
    </submittedName>
</protein>
<keyword evidence="1" id="KW-0732">Signal</keyword>
<organism evidence="2 3">
    <name type="scientific">Alternaria tenuissima</name>
    <dbReference type="NCBI Taxonomy" id="119927"/>
    <lineage>
        <taxon>Eukaryota</taxon>
        <taxon>Fungi</taxon>
        <taxon>Dikarya</taxon>
        <taxon>Ascomycota</taxon>
        <taxon>Pezizomycotina</taxon>
        <taxon>Dothideomycetes</taxon>
        <taxon>Pleosporomycetidae</taxon>
        <taxon>Pleosporales</taxon>
        <taxon>Pleosporineae</taxon>
        <taxon>Pleosporaceae</taxon>
        <taxon>Alternaria</taxon>
        <taxon>Alternaria sect. Alternaria</taxon>
        <taxon>Alternaria alternata complex</taxon>
    </lineage>
</organism>
<dbReference type="AlphaFoldDB" id="A0A4Q4M6Q6"/>
<sequence>MSFLSSIWQLLPSVDWLFGTTEPTGPFTPTYADVCHARALLKTLKLPTELVLSILEHAQYWPIAKFSQNGRKVHANASASANSSSAAALCLEAEIYSASVVERIRLGGETVKIKRITFDVMSRDQGWTSEDTQGTFSTSSWLEVSILRDASNINSRLPTPRLVNTWLSSPMDYHTNMVGRGWSLVKRPESALQGPQGGEGDYAWYLQGNRVMASGQEYHVAWEEHGLSEVNEGNEGAGSGEGFLNAFRQGDRVLVWARAKYPGWRCIVDNVNITVHYGF</sequence>
<proteinExistence type="predicted"/>
<comment type="caution">
    <text evidence="2">The sequence shown here is derived from an EMBL/GenBank/DDBJ whole genome shotgun (WGS) entry which is preliminary data.</text>
</comment>
<accession>A0A4Q4M6Q6</accession>
<feature type="signal peptide" evidence="1">
    <location>
        <begin position="1"/>
        <end position="16"/>
    </location>
</feature>
<feature type="chain" id="PRO_5020326315" evidence="1">
    <location>
        <begin position="17"/>
        <end position="279"/>
    </location>
</feature>
<dbReference type="Proteomes" id="UP000292402">
    <property type="component" value="Unassembled WGS sequence"/>
</dbReference>
<evidence type="ECO:0000313" key="3">
    <source>
        <dbReference type="Proteomes" id="UP000292402"/>
    </source>
</evidence>
<name>A0A4Q4M6Q6_9PLEO</name>
<evidence type="ECO:0000313" key="2">
    <source>
        <dbReference type="EMBL" id="RYN42887.1"/>
    </source>
</evidence>
<dbReference type="EMBL" id="PDXA01000046">
    <property type="protein sequence ID" value="RYN42887.1"/>
    <property type="molecule type" value="Genomic_DNA"/>
</dbReference>
<reference evidence="3" key="1">
    <citation type="journal article" date="2019" name="bioRxiv">
        <title>Genomics, evolutionary history and diagnostics of the Alternaria alternata species group including apple and Asian pear pathotypes.</title>
        <authorList>
            <person name="Armitage A.D."/>
            <person name="Cockerton H.M."/>
            <person name="Sreenivasaprasad S."/>
            <person name="Woodhall J.W."/>
            <person name="Lane C.R."/>
            <person name="Harrison R.J."/>
            <person name="Clarkson J.P."/>
        </authorList>
    </citation>
    <scope>NUCLEOTIDE SEQUENCE [LARGE SCALE GENOMIC DNA]</scope>
    <source>
        <strain evidence="3">FERA 1082</strain>
    </source>
</reference>
<gene>
    <name evidence="2" type="ORF">AA0114_g10431</name>
</gene>
<evidence type="ECO:0000256" key="1">
    <source>
        <dbReference type="SAM" id="SignalP"/>
    </source>
</evidence>